<dbReference type="PANTHER" id="PTHR43757">
    <property type="entry name" value="AMINOMETHYLTRANSFERASE"/>
    <property type="match status" value="1"/>
</dbReference>
<dbReference type="GO" id="GO:0004047">
    <property type="term" value="F:aminomethyltransferase activity"/>
    <property type="evidence" value="ECO:0007669"/>
    <property type="project" value="UniProtKB-EC"/>
</dbReference>
<dbReference type="GO" id="GO:0008483">
    <property type="term" value="F:transaminase activity"/>
    <property type="evidence" value="ECO:0007669"/>
    <property type="project" value="UniProtKB-KW"/>
</dbReference>
<dbReference type="SUPFAM" id="SSF101790">
    <property type="entry name" value="Aminomethyltransferase beta-barrel domain"/>
    <property type="match status" value="1"/>
</dbReference>
<feature type="domain" description="Aminomethyltransferase C-terminal" evidence="9">
    <location>
        <begin position="293"/>
        <end position="370"/>
    </location>
</feature>
<dbReference type="EMBL" id="AOSK01000021">
    <property type="protein sequence ID" value="EYD77879.1"/>
    <property type="molecule type" value="Genomic_DNA"/>
</dbReference>
<gene>
    <name evidence="10" type="ORF">Rumeso_00606</name>
</gene>
<feature type="domain" description="GCVT N-terminal" evidence="8">
    <location>
        <begin position="15"/>
        <end position="265"/>
    </location>
</feature>
<dbReference type="GO" id="GO:0006546">
    <property type="term" value="P:glycine catabolic process"/>
    <property type="evidence" value="ECO:0007669"/>
    <property type="project" value="InterPro"/>
</dbReference>
<dbReference type="GO" id="GO:0005960">
    <property type="term" value="C:glycine cleavage complex"/>
    <property type="evidence" value="ECO:0007669"/>
    <property type="project" value="InterPro"/>
</dbReference>
<dbReference type="EC" id="2.1.2.10" evidence="2"/>
<dbReference type="InterPro" id="IPR006223">
    <property type="entry name" value="GcvT"/>
</dbReference>
<dbReference type="Pfam" id="PF01571">
    <property type="entry name" value="GCV_T"/>
    <property type="match status" value="1"/>
</dbReference>
<dbReference type="PIRSF" id="PIRSF006487">
    <property type="entry name" value="GcvT"/>
    <property type="match status" value="1"/>
</dbReference>
<evidence type="ECO:0000256" key="1">
    <source>
        <dbReference type="ARBA" id="ARBA00008609"/>
    </source>
</evidence>
<comment type="catalytic activity">
    <reaction evidence="6">
        <text>N(6)-[(R)-S(8)-aminomethyldihydrolipoyl]-L-lysyl-[protein] + (6S)-5,6,7,8-tetrahydrofolate = N(6)-[(R)-dihydrolipoyl]-L-lysyl-[protein] + (6R)-5,10-methylene-5,6,7,8-tetrahydrofolate + NH4(+)</text>
        <dbReference type="Rhea" id="RHEA:16945"/>
        <dbReference type="Rhea" id="RHEA-COMP:10475"/>
        <dbReference type="Rhea" id="RHEA-COMP:10492"/>
        <dbReference type="ChEBI" id="CHEBI:15636"/>
        <dbReference type="ChEBI" id="CHEBI:28938"/>
        <dbReference type="ChEBI" id="CHEBI:57453"/>
        <dbReference type="ChEBI" id="CHEBI:83100"/>
        <dbReference type="ChEBI" id="CHEBI:83143"/>
        <dbReference type="EC" id="2.1.2.10"/>
    </reaction>
</comment>
<dbReference type="RefSeq" id="WP_037281245.1">
    <property type="nucleotide sequence ID" value="NZ_KK088582.1"/>
</dbReference>
<evidence type="ECO:0000313" key="11">
    <source>
        <dbReference type="Proteomes" id="UP000019666"/>
    </source>
</evidence>
<evidence type="ECO:0000256" key="4">
    <source>
        <dbReference type="ARBA" id="ARBA00022679"/>
    </source>
</evidence>
<evidence type="ECO:0000256" key="5">
    <source>
        <dbReference type="ARBA" id="ARBA00031395"/>
    </source>
</evidence>
<dbReference type="InterPro" id="IPR027266">
    <property type="entry name" value="TrmE/GcvT-like"/>
</dbReference>
<evidence type="ECO:0000256" key="6">
    <source>
        <dbReference type="ARBA" id="ARBA00047665"/>
    </source>
</evidence>
<dbReference type="NCBIfam" id="NF010093">
    <property type="entry name" value="PRK13579.1"/>
    <property type="match status" value="1"/>
</dbReference>
<feature type="binding site" evidence="7">
    <location>
        <position position="203"/>
    </location>
    <ligand>
        <name>substrate</name>
    </ligand>
</feature>
<dbReference type="PANTHER" id="PTHR43757:SF2">
    <property type="entry name" value="AMINOMETHYLTRANSFERASE, MITOCHONDRIAL"/>
    <property type="match status" value="1"/>
</dbReference>
<accession>A0A017HVU6</accession>
<dbReference type="HOGENOM" id="CLU_007884_10_0_5"/>
<evidence type="ECO:0000313" key="10">
    <source>
        <dbReference type="EMBL" id="EYD77879.1"/>
    </source>
</evidence>
<dbReference type="OrthoDB" id="9774591at2"/>
<evidence type="ECO:0000259" key="9">
    <source>
        <dbReference type="Pfam" id="PF08669"/>
    </source>
</evidence>
<reference evidence="10 11" key="1">
    <citation type="submission" date="2013-02" db="EMBL/GenBank/DDBJ databases">
        <authorList>
            <person name="Fiebig A."/>
            <person name="Goeker M."/>
            <person name="Klenk H.-P.P."/>
        </authorList>
    </citation>
    <scope>NUCLEOTIDE SEQUENCE [LARGE SCALE GENOMIC DNA]</scope>
    <source>
        <strain evidence="10 11">DSM 19309</strain>
    </source>
</reference>
<dbReference type="Gene3D" id="3.30.1360.120">
    <property type="entry name" value="Probable tRNA modification gtpase trme, domain 1"/>
    <property type="match status" value="1"/>
</dbReference>
<keyword evidence="10" id="KW-0489">Methyltransferase</keyword>
<evidence type="ECO:0000256" key="2">
    <source>
        <dbReference type="ARBA" id="ARBA00012616"/>
    </source>
</evidence>
<dbReference type="InterPro" id="IPR029043">
    <property type="entry name" value="GcvT/YgfZ_C"/>
</dbReference>
<evidence type="ECO:0000256" key="7">
    <source>
        <dbReference type="PIRSR" id="PIRSR006487-1"/>
    </source>
</evidence>
<dbReference type="Gene3D" id="2.40.30.110">
    <property type="entry name" value="Aminomethyltransferase beta-barrel domains"/>
    <property type="match status" value="1"/>
</dbReference>
<dbReference type="GO" id="GO:0032259">
    <property type="term" value="P:methylation"/>
    <property type="evidence" value="ECO:0007669"/>
    <property type="project" value="UniProtKB-KW"/>
</dbReference>
<evidence type="ECO:0000256" key="3">
    <source>
        <dbReference type="ARBA" id="ARBA00022576"/>
    </source>
</evidence>
<dbReference type="Gene3D" id="4.10.1250.10">
    <property type="entry name" value="Aminomethyltransferase fragment"/>
    <property type="match status" value="1"/>
</dbReference>
<protein>
    <recommendedName>
        <fullName evidence="2">aminomethyltransferase</fullName>
        <ecNumber evidence="2">2.1.2.10</ecNumber>
    </recommendedName>
    <alternativeName>
        <fullName evidence="5">Glycine cleavage system T protein</fullName>
    </alternativeName>
</protein>
<evidence type="ECO:0000259" key="8">
    <source>
        <dbReference type="Pfam" id="PF01571"/>
    </source>
</evidence>
<dbReference type="Gene3D" id="3.30.70.1400">
    <property type="entry name" value="Aminomethyltransferase beta-barrel domains"/>
    <property type="match status" value="1"/>
</dbReference>
<dbReference type="Proteomes" id="UP000019666">
    <property type="component" value="Unassembled WGS sequence"/>
</dbReference>
<dbReference type="InterPro" id="IPR006222">
    <property type="entry name" value="GCVT_N"/>
</dbReference>
<dbReference type="AlphaFoldDB" id="A0A017HVU6"/>
<dbReference type="NCBIfam" id="NF001567">
    <property type="entry name" value="PRK00389.1"/>
    <property type="match status" value="1"/>
</dbReference>
<comment type="caution">
    <text evidence="10">The sequence shown here is derived from an EMBL/GenBank/DDBJ whole genome shotgun (WGS) entry which is preliminary data.</text>
</comment>
<dbReference type="InterPro" id="IPR013977">
    <property type="entry name" value="GcvT_C"/>
</dbReference>
<dbReference type="STRING" id="442562.Rumeso_00606"/>
<dbReference type="Pfam" id="PF08669">
    <property type="entry name" value="GCV_T_C"/>
    <property type="match status" value="1"/>
</dbReference>
<comment type="similarity">
    <text evidence="1">Belongs to the GcvT family.</text>
</comment>
<organism evidence="10 11">
    <name type="scientific">Rubellimicrobium mesophilum DSM 19309</name>
    <dbReference type="NCBI Taxonomy" id="442562"/>
    <lineage>
        <taxon>Bacteria</taxon>
        <taxon>Pseudomonadati</taxon>
        <taxon>Pseudomonadota</taxon>
        <taxon>Alphaproteobacteria</taxon>
        <taxon>Rhodobacterales</taxon>
        <taxon>Roseobacteraceae</taxon>
        <taxon>Rubellimicrobium</taxon>
    </lineage>
</organism>
<dbReference type="InterPro" id="IPR028896">
    <property type="entry name" value="GcvT/YgfZ/DmdA"/>
</dbReference>
<dbReference type="GO" id="GO:0008168">
    <property type="term" value="F:methyltransferase activity"/>
    <property type="evidence" value="ECO:0007669"/>
    <property type="project" value="UniProtKB-KW"/>
</dbReference>
<keyword evidence="4 10" id="KW-0808">Transferase</keyword>
<sequence>MDDALTAPLRRLPLRDLHLSRGARLVPFAGWEMPVQYEPGVMAEHLHTRASASLFDVSHMGQVLLRPRNGLEHLALALEALVPADILGLPEGRQRYGLLTDDSGGIRDDIMVTNRGDHLLVVVNASMRDADLAHLRDGLGQTEVQEVTDRALLALQGPASEAALATLVPGVATMRFMEARVAPWQGSELWISRSGYTGEDGFEISIPSVAAEAFAMAVLGQPGVLPAGLGARDSLRLEAGLPLYGNDIDRTTSPVEAGLSWSIGKARRPGGARAGGFAGADRVLRQLELGARRVRVGLRPEGRQPMRAGTALIGPDGHVGHVTSGGFGPTLQAPVAMGYVDATLAAPGTDLTGEVRGRALPVKVAPLPFVPPSFKR</sequence>
<keyword evidence="11" id="KW-1185">Reference proteome</keyword>
<name>A0A017HVU6_9RHOB</name>
<dbReference type="SUPFAM" id="SSF103025">
    <property type="entry name" value="Folate-binding domain"/>
    <property type="match status" value="1"/>
</dbReference>
<dbReference type="PATRIC" id="fig|442562.3.peg.605"/>
<keyword evidence="3" id="KW-0032">Aminotransferase</keyword>
<proteinExistence type="inferred from homology"/>
<dbReference type="NCBIfam" id="TIGR00528">
    <property type="entry name" value="gcvT"/>
    <property type="match status" value="1"/>
</dbReference>